<organism evidence="2 3">
    <name type="scientific">Leptobrachium leishanense</name>
    <name type="common">Leishan spiny toad</name>
    <dbReference type="NCBI Taxonomy" id="445787"/>
    <lineage>
        <taxon>Eukaryota</taxon>
        <taxon>Metazoa</taxon>
        <taxon>Chordata</taxon>
        <taxon>Craniata</taxon>
        <taxon>Vertebrata</taxon>
        <taxon>Euteleostomi</taxon>
        <taxon>Amphibia</taxon>
        <taxon>Batrachia</taxon>
        <taxon>Anura</taxon>
        <taxon>Pelobatoidea</taxon>
        <taxon>Megophryidae</taxon>
        <taxon>Leptobrachium</taxon>
    </lineage>
</organism>
<evidence type="ECO:0000313" key="2">
    <source>
        <dbReference type="Ensembl" id="ENSLLEP00000023356.1"/>
    </source>
</evidence>
<dbReference type="GeneTree" id="ENSGT01010000229907"/>
<dbReference type="PROSITE" id="PS51465">
    <property type="entry name" value="KAZAL_2"/>
    <property type="match status" value="1"/>
</dbReference>
<protein>
    <recommendedName>
        <fullName evidence="1">Kazal-like domain-containing protein</fullName>
    </recommendedName>
</protein>
<name>A0A8C5PIT8_9ANUR</name>
<keyword evidence="3" id="KW-1185">Reference proteome</keyword>
<dbReference type="PROSITE" id="PS00282">
    <property type="entry name" value="KAZAL_1"/>
    <property type="match status" value="1"/>
</dbReference>
<dbReference type="AlphaFoldDB" id="A0A8C5PIT8"/>
<proteinExistence type="predicted"/>
<reference evidence="2" key="1">
    <citation type="submission" date="2025-08" db="UniProtKB">
        <authorList>
            <consortium name="Ensembl"/>
        </authorList>
    </citation>
    <scope>IDENTIFICATION</scope>
</reference>
<reference evidence="2" key="2">
    <citation type="submission" date="2025-09" db="UniProtKB">
        <authorList>
            <consortium name="Ensembl"/>
        </authorList>
    </citation>
    <scope>IDENTIFICATION</scope>
</reference>
<dbReference type="Gene3D" id="3.30.60.30">
    <property type="match status" value="1"/>
</dbReference>
<dbReference type="InterPro" id="IPR002350">
    <property type="entry name" value="Kazal_dom"/>
</dbReference>
<dbReference type="Ensembl" id="ENSLLET00000024239.1">
    <property type="protein sequence ID" value="ENSLLEP00000023356.1"/>
    <property type="gene ID" value="ENSLLEG00000014774.1"/>
</dbReference>
<dbReference type="SUPFAM" id="SSF100895">
    <property type="entry name" value="Kazal-type serine protease inhibitors"/>
    <property type="match status" value="1"/>
</dbReference>
<accession>A0A8C5PIT8</accession>
<dbReference type="InterPro" id="IPR036058">
    <property type="entry name" value="Kazal_dom_sf"/>
</dbReference>
<sequence length="56" mass="6480">MRQKSVYVCVSMCINFSYRPMCSKRQNLICNHEYVPVCGTDGNTYGSECQLCWMNS</sequence>
<evidence type="ECO:0000259" key="1">
    <source>
        <dbReference type="PROSITE" id="PS51465"/>
    </source>
</evidence>
<dbReference type="Proteomes" id="UP000694569">
    <property type="component" value="Unplaced"/>
</dbReference>
<dbReference type="Pfam" id="PF00050">
    <property type="entry name" value="Kazal_1"/>
    <property type="match status" value="1"/>
</dbReference>
<dbReference type="OrthoDB" id="126772at2759"/>
<evidence type="ECO:0000313" key="3">
    <source>
        <dbReference type="Proteomes" id="UP000694569"/>
    </source>
</evidence>
<feature type="domain" description="Kazal-like" evidence="1">
    <location>
        <begin position="16"/>
        <end position="56"/>
    </location>
</feature>